<reference evidence="2 3" key="1">
    <citation type="submission" date="2019-09" db="EMBL/GenBank/DDBJ databases">
        <authorList>
            <person name="Depoorter E."/>
        </authorList>
    </citation>
    <scope>NUCLEOTIDE SEQUENCE [LARGE SCALE GENOMIC DNA]</scope>
    <source>
        <strain evidence="2">LMG 13014</strain>
    </source>
</reference>
<keyword evidence="1" id="KW-0472">Membrane</keyword>
<dbReference type="RefSeq" id="WP_175021331.1">
    <property type="nucleotide sequence ID" value="NZ_CABVQC010000004.1"/>
</dbReference>
<accession>A0A6P2I1Z3</accession>
<evidence type="ECO:0000313" key="2">
    <source>
        <dbReference type="EMBL" id="VWB23258.1"/>
    </source>
</evidence>
<evidence type="ECO:0000313" key="3">
    <source>
        <dbReference type="Proteomes" id="UP000494261"/>
    </source>
</evidence>
<organism evidence="2 3">
    <name type="scientific">Burkholderia aenigmatica</name>
    <dbReference type="NCBI Taxonomy" id="2015348"/>
    <lineage>
        <taxon>Bacteria</taxon>
        <taxon>Pseudomonadati</taxon>
        <taxon>Pseudomonadota</taxon>
        <taxon>Betaproteobacteria</taxon>
        <taxon>Burkholderiales</taxon>
        <taxon>Burkholderiaceae</taxon>
        <taxon>Burkholderia</taxon>
        <taxon>Burkholderia cepacia complex</taxon>
    </lineage>
</organism>
<gene>
    <name evidence="2" type="ORF">BLA13014_00808</name>
</gene>
<proteinExistence type="predicted"/>
<dbReference type="Gene3D" id="1.10.10.1320">
    <property type="entry name" value="Anti-sigma factor, zinc-finger domain"/>
    <property type="match status" value="1"/>
</dbReference>
<keyword evidence="1" id="KW-0812">Transmembrane</keyword>
<dbReference type="EMBL" id="CABVQC010000004">
    <property type="protein sequence ID" value="VWB23258.1"/>
    <property type="molecule type" value="Genomic_DNA"/>
</dbReference>
<protein>
    <submittedName>
        <fullName evidence="2">Anti-sigma factor</fullName>
    </submittedName>
</protein>
<name>A0A6P2I1Z3_9BURK</name>
<dbReference type="AlphaFoldDB" id="A0A6P2I1Z3"/>
<keyword evidence="1" id="KW-1133">Transmembrane helix</keyword>
<sequence length="285" mass="31329">MPATSVHVDDLNAYADGRLPAARRQAIEAYLAANPDAATHVAAWRRNDALLRSELDPLLNEPLPQHLIPPSILVAARKARWSSNANVQSRLRILAMSIGCLVVGIGAGWVGRGALNESVPMQRFANDALVSHVVYAPERKHMVEVPAGDEAHLVAWLSKRLDAHLYIPDLAPLGYRLIGGRQTVAADAPAAMLMYEDKTGTRISVQLRRMPNDRDTAFRVEMLPPDIGVRVAAFSEIDRPRPMAFYWVDQGLGFAVSGPLARPKLLAVAQAVYQQYSLHLTARER</sequence>
<dbReference type="Proteomes" id="UP000494261">
    <property type="component" value="Unassembled WGS sequence"/>
</dbReference>
<feature type="transmembrane region" description="Helical" evidence="1">
    <location>
        <begin position="93"/>
        <end position="111"/>
    </location>
</feature>
<dbReference type="InterPro" id="IPR041916">
    <property type="entry name" value="Anti_sigma_zinc_sf"/>
</dbReference>
<evidence type="ECO:0000256" key="1">
    <source>
        <dbReference type="SAM" id="Phobius"/>
    </source>
</evidence>